<feature type="compositionally biased region" description="Low complexity" evidence="1">
    <location>
        <begin position="244"/>
        <end position="257"/>
    </location>
</feature>
<proteinExistence type="predicted"/>
<sequence length="626" mass="69824">MLLTHQEEEDKDNPLEAVTVVGVADAQDAGVGGISPEPDCEDDTPHSHRRQPTQQQEQGSEAYQPLFTGPSPQHMSLSTVLWPQFNALSTVYREASTRFTRTLQRSKQSLTSCWEDTILFVSSSLKLTGDKNRDKNSTTESTALASNGCAKLGGLSSLVRELVSTWTVPSMPVVSVAPVLPHTQHFQAEVDVQQDLQQDLQQRQSIQHRQQYRGHEHRRKISDSGFWEDWPDEVGVDDLHNHRQPQQHQQPHQHQPQYPFTSFNDTTDYLQPLITIDSLYNTTDTAGSGVATPPVEPATNAAAQTASIMGQSPPPPRELPAPAQRTESNALSAAAMHGTGTQPYDDFSGQLDWPACDDIQSFLFDSGPTSLTTGSSTLDSTAWRPLLRTSSSSSSSSSSSASWPSNEHGGLQQRQHKRRRTRHCRAFPPPPRVYEEYGAYMAAFMAASPRDKEKMLRDRRLTTDRYAQLRYWAKRVDPTHHAVLGAYRTRMNNRKNKRHQRQRERAASTAKSRSRNPMPNLALKELAATIQGGGVGWSSGPSMFPVARSPQASPFFEPWQAQTASSFFGFANTPGTRTGRSQSSRPNPLDQELPPCDPQWLPPRSRFPQEQQEAEEFAMAFDVPMM</sequence>
<feature type="compositionally biased region" description="Polar residues" evidence="1">
    <location>
        <begin position="301"/>
        <end position="310"/>
    </location>
</feature>
<feature type="compositionally biased region" description="Polar residues" evidence="1">
    <location>
        <begin position="52"/>
        <end position="61"/>
    </location>
</feature>
<protein>
    <submittedName>
        <fullName evidence="2">Uncharacterized protein</fullName>
    </submittedName>
</protein>
<gene>
    <name evidence="2" type="ORF">PTSG_06765</name>
</gene>
<feature type="compositionally biased region" description="Low complexity" evidence="1">
    <location>
        <begin position="198"/>
        <end position="209"/>
    </location>
</feature>
<feature type="region of interest" description="Disordered" evidence="1">
    <location>
        <begin position="388"/>
        <end position="427"/>
    </location>
</feature>
<organism evidence="3">
    <name type="scientific">Salpingoeca rosetta (strain ATCC 50818 / BSB-021)</name>
    <dbReference type="NCBI Taxonomy" id="946362"/>
    <lineage>
        <taxon>Eukaryota</taxon>
        <taxon>Choanoflagellata</taxon>
        <taxon>Craspedida</taxon>
        <taxon>Salpingoecidae</taxon>
        <taxon>Salpingoeca</taxon>
    </lineage>
</organism>
<name>F2UER0_SALR5</name>
<dbReference type="AlphaFoldDB" id="F2UER0"/>
<dbReference type="RefSeq" id="XP_004992163.1">
    <property type="nucleotide sequence ID" value="XM_004992106.1"/>
</dbReference>
<reference evidence="2" key="1">
    <citation type="submission" date="2009-08" db="EMBL/GenBank/DDBJ databases">
        <title>Annotation of Salpingoeca rosetta.</title>
        <authorList>
            <consortium name="The Broad Institute Genome Sequencing Platform"/>
            <person name="Russ C."/>
            <person name="Cuomo C."/>
            <person name="Burger G."/>
            <person name="Gray M.W."/>
            <person name="Holland P.W.H."/>
            <person name="King N."/>
            <person name="Lang F.B.F."/>
            <person name="Roger A.J."/>
            <person name="Ruiz-Trillo I."/>
            <person name="Young S.K."/>
            <person name="Zeng Q."/>
            <person name="Gargeya S."/>
            <person name="Alvarado L."/>
            <person name="Berlin A."/>
            <person name="Chapman S.B."/>
            <person name="Chen Z."/>
            <person name="Freedman E."/>
            <person name="Gellesch M."/>
            <person name="Goldberg J."/>
            <person name="Griggs A."/>
            <person name="Gujja S."/>
            <person name="Heilman E."/>
            <person name="Heiman D."/>
            <person name="Howarth C."/>
            <person name="Mehta T."/>
            <person name="Neiman D."/>
            <person name="Pearson M."/>
            <person name="Roberts A."/>
            <person name="Saif S."/>
            <person name="Shea T."/>
            <person name="Shenoy N."/>
            <person name="Sisk P."/>
            <person name="Stolte C."/>
            <person name="Sykes S."/>
            <person name="White J."/>
            <person name="Yandava C."/>
            <person name="Haas B."/>
            <person name="Nusbaum C."/>
            <person name="Birren B."/>
        </authorList>
    </citation>
    <scope>NUCLEOTIDE SEQUENCE [LARGE SCALE GENOMIC DNA]</scope>
    <source>
        <strain evidence="2">ATCC 50818</strain>
    </source>
</reference>
<feature type="region of interest" description="Disordered" evidence="1">
    <location>
        <begin position="1"/>
        <end position="70"/>
    </location>
</feature>
<evidence type="ECO:0000313" key="3">
    <source>
        <dbReference type="Proteomes" id="UP000007799"/>
    </source>
</evidence>
<dbReference type="Proteomes" id="UP000007799">
    <property type="component" value="Unassembled WGS sequence"/>
</dbReference>
<feature type="compositionally biased region" description="Basic residues" evidence="1">
    <location>
        <begin position="492"/>
        <end position="502"/>
    </location>
</feature>
<keyword evidence="3" id="KW-1185">Reference proteome</keyword>
<feature type="region of interest" description="Disordered" evidence="1">
    <location>
        <begin position="492"/>
        <end position="516"/>
    </location>
</feature>
<dbReference type="EMBL" id="GL832971">
    <property type="protein sequence ID" value="EGD75110.1"/>
    <property type="molecule type" value="Genomic_DNA"/>
</dbReference>
<feature type="region of interest" description="Disordered" evidence="1">
    <location>
        <begin position="571"/>
        <end position="611"/>
    </location>
</feature>
<accession>F2UER0</accession>
<feature type="compositionally biased region" description="Low complexity" evidence="1">
    <location>
        <begin position="17"/>
        <end position="29"/>
    </location>
</feature>
<feature type="region of interest" description="Disordered" evidence="1">
    <location>
        <begin position="287"/>
        <end position="326"/>
    </location>
</feature>
<dbReference type="KEGG" id="sre:PTSG_06765"/>
<feature type="compositionally biased region" description="Basic residues" evidence="1">
    <location>
        <begin position="210"/>
        <end position="220"/>
    </location>
</feature>
<dbReference type="GeneID" id="16072722"/>
<feature type="compositionally biased region" description="Polar residues" evidence="1">
    <location>
        <begin position="573"/>
        <end position="586"/>
    </location>
</feature>
<dbReference type="InParanoid" id="F2UER0"/>
<feature type="compositionally biased region" description="Basic and acidic residues" evidence="1">
    <location>
        <begin position="1"/>
        <end position="14"/>
    </location>
</feature>
<feature type="compositionally biased region" description="Low complexity" evidence="1">
    <location>
        <begin position="390"/>
        <end position="402"/>
    </location>
</feature>
<feature type="compositionally biased region" description="Basic residues" evidence="1">
    <location>
        <begin position="414"/>
        <end position="425"/>
    </location>
</feature>
<feature type="region of interest" description="Disordered" evidence="1">
    <location>
        <begin position="198"/>
        <end position="264"/>
    </location>
</feature>
<evidence type="ECO:0000256" key="1">
    <source>
        <dbReference type="SAM" id="MobiDB-lite"/>
    </source>
</evidence>
<evidence type="ECO:0000313" key="2">
    <source>
        <dbReference type="EMBL" id="EGD75110.1"/>
    </source>
</evidence>